<evidence type="ECO:0000313" key="2">
    <source>
        <dbReference type="EMBL" id="EFP98475.1"/>
    </source>
</evidence>
<sequence length="184" mass="20196">MRSYRTFGAVLLSLLLVGCATCTSDYKPKKGSGKIVAFGDCSDGAVEVSLDNSDVRVSMSAGNSTKEIFVDVKVTVTDELANINNVYFFPERLEFPQAEGKHKIKLIYYHTQQESKKAAVILSRRIKISSESDIGNVEIRFLPGAISVGDKLSKGAQLSFDRSTTYRAVHDAVAMSFIQALFLQ</sequence>
<dbReference type="PROSITE" id="PS51257">
    <property type="entry name" value="PROKAR_LIPOPROTEIN"/>
    <property type="match status" value="1"/>
</dbReference>
<comment type="caution">
    <text evidence="2">The sequence shown here is derived from an EMBL/GenBank/DDBJ whole genome shotgun (WGS) entry which is preliminary data.</text>
</comment>
<evidence type="ECO:0000313" key="3">
    <source>
        <dbReference type="Proteomes" id="UP000002943"/>
    </source>
</evidence>
<dbReference type="EMBL" id="AEIU01000003">
    <property type="protein sequence ID" value="EFP98475.1"/>
    <property type="molecule type" value="Genomic_DNA"/>
</dbReference>
<gene>
    <name evidence="2" type="ORF">VIBC2010_16219</name>
</gene>
<proteinExistence type="predicted"/>
<evidence type="ECO:0000256" key="1">
    <source>
        <dbReference type="SAM" id="SignalP"/>
    </source>
</evidence>
<dbReference type="AlphaFoldDB" id="E3BEV8"/>
<keyword evidence="3" id="KW-1185">Reference proteome</keyword>
<feature type="chain" id="PRO_5003166618" description="Lipoprotein" evidence="1">
    <location>
        <begin position="23"/>
        <end position="184"/>
    </location>
</feature>
<dbReference type="Proteomes" id="UP000002943">
    <property type="component" value="Unassembled WGS sequence"/>
</dbReference>
<feature type="signal peptide" evidence="1">
    <location>
        <begin position="1"/>
        <end position="22"/>
    </location>
</feature>
<name>E3BEV8_9VIBR</name>
<accession>E3BEV8</accession>
<keyword evidence="1" id="KW-0732">Signal</keyword>
<dbReference type="RefSeq" id="WP_009599401.1">
    <property type="nucleotide sequence ID" value="NZ_AEIU01000003.1"/>
</dbReference>
<reference evidence="2 3" key="1">
    <citation type="journal article" date="2012" name="Int. J. Syst. Evol. Microbiol.">
        <title>Vibrio caribbeanicus sp. nov., isolated from the marine sponge Scleritoderma cyanea.</title>
        <authorList>
            <person name="Hoffmann M."/>
            <person name="Monday S.R."/>
            <person name="Allard M.W."/>
            <person name="Strain E.A."/>
            <person name="Whittaker P."/>
            <person name="Naum M."/>
            <person name="McCarthy P.J."/>
            <person name="Lopez J.V."/>
            <person name="Fischer M."/>
            <person name="Brown E.W."/>
        </authorList>
    </citation>
    <scope>NUCLEOTIDE SEQUENCE [LARGE SCALE GENOMIC DNA]</scope>
    <source>
        <strain evidence="2 3">ATCC BAA-2122</strain>
    </source>
</reference>
<evidence type="ECO:0008006" key="4">
    <source>
        <dbReference type="Google" id="ProtNLM"/>
    </source>
</evidence>
<organism evidence="2 3">
    <name type="scientific">Vibrio caribbeanicus ATCC BAA-2122</name>
    <dbReference type="NCBI Taxonomy" id="796620"/>
    <lineage>
        <taxon>Bacteria</taxon>
        <taxon>Pseudomonadati</taxon>
        <taxon>Pseudomonadota</taxon>
        <taxon>Gammaproteobacteria</taxon>
        <taxon>Vibrionales</taxon>
        <taxon>Vibrionaceae</taxon>
        <taxon>Vibrio</taxon>
    </lineage>
</organism>
<protein>
    <recommendedName>
        <fullName evidence="4">Lipoprotein</fullName>
    </recommendedName>
</protein>